<keyword evidence="4" id="KW-0963">Cytoplasm</keyword>
<evidence type="ECO:0000256" key="9">
    <source>
        <dbReference type="ARBA" id="ARBA00038126"/>
    </source>
</evidence>
<evidence type="ECO:0000256" key="2">
    <source>
        <dbReference type="ARBA" id="ARBA00004496"/>
    </source>
</evidence>
<evidence type="ECO:0000256" key="3">
    <source>
        <dbReference type="ARBA" id="ARBA00012533"/>
    </source>
</evidence>
<dbReference type="PANTHER" id="PTHR14614">
    <property type="entry name" value="HEPATOCELLULAR CARCINOMA-ASSOCIATED ANTIGEN"/>
    <property type="match status" value="1"/>
</dbReference>
<dbReference type="Pfam" id="PF10294">
    <property type="entry name" value="Methyltransf_16"/>
    <property type="match status" value="1"/>
</dbReference>
<evidence type="ECO:0000256" key="8">
    <source>
        <dbReference type="ARBA" id="ARBA00023242"/>
    </source>
</evidence>
<keyword evidence="5 10" id="KW-0489">Methyltransferase</keyword>
<dbReference type="GO" id="GO:0005634">
    <property type="term" value="C:nucleus"/>
    <property type="evidence" value="ECO:0007669"/>
    <property type="project" value="UniProtKB-SubCell"/>
</dbReference>
<dbReference type="InterPro" id="IPR019410">
    <property type="entry name" value="Methyltransf_16"/>
</dbReference>
<dbReference type="GO" id="GO:0032259">
    <property type="term" value="P:methylation"/>
    <property type="evidence" value="ECO:0007669"/>
    <property type="project" value="UniProtKB-KW"/>
</dbReference>
<protein>
    <recommendedName>
        <fullName evidence="3">protein-histidine N-methyltransferase</fullName>
        <ecNumber evidence="3">2.1.1.85</ecNumber>
    </recommendedName>
</protein>
<keyword evidence="11" id="KW-1185">Reference proteome</keyword>
<sequence length="284" mass="32510">MFRFNFQKKSNESKYKNLDNENEDSIPSHLQEEIVLKPISTHVVDNDTFKLFPQDSFEEKIWDGVKLKYLHICESSPTLKEESLLEEKSDLIPDVYEGGYKIWECTWDLLQHIKEEKYDFKNCRVLDLGCGSGILGIATTLQGASEVTFQDYNEDVIKRWTIPNVVLNAENIDPLMAGESAKEMLNSKFKFYSGDWGSFSKDYMLEEVNFDYILTSETIYNKKNYGKLINVFEKFLTPSGLIILASKSYYFGVGGGTLEFINTVERSGFLVSSSVCHTKGNCLT</sequence>
<dbReference type="GO" id="GO:0018064">
    <property type="term" value="F:protein-L-histidine N-tele-methyltransferase activity"/>
    <property type="evidence" value="ECO:0007669"/>
    <property type="project" value="UniProtKB-EC"/>
</dbReference>
<comment type="subcellular location">
    <subcellularLocation>
        <location evidence="2">Cytoplasm</location>
    </subcellularLocation>
    <subcellularLocation>
        <location evidence="1">Nucleus</location>
    </subcellularLocation>
</comment>
<gene>
    <name evidence="10" type="primary">Mettl18</name>
    <name evidence="10" type="ORF">Anas_08383</name>
</gene>
<evidence type="ECO:0000256" key="5">
    <source>
        <dbReference type="ARBA" id="ARBA00022603"/>
    </source>
</evidence>
<comment type="similarity">
    <text evidence="9">Belongs to the methyltransferase superfamily. METTL18 family.</text>
</comment>
<evidence type="ECO:0000256" key="1">
    <source>
        <dbReference type="ARBA" id="ARBA00004123"/>
    </source>
</evidence>
<evidence type="ECO:0000256" key="6">
    <source>
        <dbReference type="ARBA" id="ARBA00022679"/>
    </source>
</evidence>
<evidence type="ECO:0000313" key="11">
    <source>
        <dbReference type="Proteomes" id="UP000326759"/>
    </source>
</evidence>
<evidence type="ECO:0000256" key="4">
    <source>
        <dbReference type="ARBA" id="ARBA00022490"/>
    </source>
</evidence>
<evidence type="ECO:0000256" key="7">
    <source>
        <dbReference type="ARBA" id="ARBA00022691"/>
    </source>
</evidence>
<dbReference type="Proteomes" id="UP000326759">
    <property type="component" value="Unassembled WGS sequence"/>
</dbReference>
<dbReference type="EMBL" id="SEYY01021173">
    <property type="protein sequence ID" value="KAB7496633.1"/>
    <property type="molecule type" value="Genomic_DNA"/>
</dbReference>
<keyword evidence="8" id="KW-0539">Nucleus</keyword>
<dbReference type="OrthoDB" id="1723750at2759"/>
<comment type="caution">
    <text evidence="10">The sequence shown here is derived from an EMBL/GenBank/DDBJ whole genome shotgun (WGS) entry which is preliminary data.</text>
</comment>
<dbReference type="InterPro" id="IPR029063">
    <property type="entry name" value="SAM-dependent_MTases_sf"/>
</dbReference>
<keyword evidence="6 10" id="KW-0808">Transferase</keyword>
<dbReference type="GO" id="GO:0005737">
    <property type="term" value="C:cytoplasm"/>
    <property type="evidence" value="ECO:0007669"/>
    <property type="project" value="UniProtKB-SubCell"/>
</dbReference>
<dbReference type="PANTHER" id="PTHR14614:SF39">
    <property type="entry name" value="HISTIDINE PROTEIN METHYLTRANSFERASE 1 HOMOLOG"/>
    <property type="match status" value="1"/>
</dbReference>
<reference evidence="10 11" key="1">
    <citation type="journal article" date="2019" name="PLoS Biol.">
        <title>Sex chromosomes control vertical transmission of feminizing Wolbachia symbionts in an isopod.</title>
        <authorList>
            <person name="Becking T."/>
            <person name="Chebbi M.A."/>
            <person name="Giraud I."/>
            <person name="Moumen B."/>
            <person name="Laverre T."/>
            <person name="Caubet Y."/>
            <person name="Peccoud J."/>
            <person name="Gilbert C."/>
            <person name="Cordaux R."/>
        </authorList>
    </citation>
    <scope>NUCLEOTIDE SEQUENCE [LARGE SCALE GENOMIC DNA]</scope>
    <source>
        <strain evidence="10">ANa2</strain>
        <tissue evidence="10">Whole body excluding digestive tract and cuticle</tissue>
    </source>
</reference>
<name>A0A5N5SR60_9CRUS</name>
<dbReference type="EC" id="2.1.1.85" evidence="3"/>
<organism evidence="10 11">
    <name type="scientific">Armadillidium nasatum</name>
    <dbReference type="NCBI Taxonomy" id="96803"/>
    <lineage>
        <taxon>Eukaryota</taxon>
        <taxon>Metazoa</taxon>
        <taxon>Ecdysozoa</taxon>
        <taxon>Arthropoda</taxon>
        <taxon>Crustacea</taxon>
        <taxon>Multicrustacea</taxon>
        <taxon>Malacostraca</taxon>
        <taxon>Eumalacostraca</taxon>
        <taxon>Peracarida</taxon>
        <taxon>Isopoda</taxon>
        <taxon>Oniscidea</taxon>
        <taxon>Crinocheta</taxon>
        <taxon>Armadillidiidae</taxon>
        <taxon>Armadillidium</taxon>
    </lineage>
</organism>
<keyword evidence="7" id="KW-0949">S-adenosyl-L-methionine</keyword>
<dbReference type="SUPFAM" id="SSF53335">
    <property type="entry name" value="S-adenosyl-L-methionine-dependent methyltransferases"/>
    <property type="match status" value="1"/>
</dbReference>
<dbReference type="Gene3D" id="3.40.50.150">
    <property type="entry name" value="Vaccinia Virus protein VP39"/>
    <property type="match status" value="1"/>
</dbReference>
<dbReference type="AlphaFoldDB" id="A0A5N5SR60"/>
<proteinExistence type="inferred from homology"/>
<accession>A0A5N5SR60</accession>
<dbReference type="CDD" id="cd02440">
    <property type="entry name" value="AdoMet_MTases"/>
    <property type="match status" value="1"/>
</dbReference>
<evidence type="ECO:0000313" key="10">
    <source>
        <dbReference type="EMBL" id="KAB7496633.1"/>
    </source>
</evidence>